<evidence type="ECO:0000313" key="4">
    <source>
        <dbReference type="EMBL" id="KAJ5095182.1"/>
    </source>
</evidence>
<dbReference type="PANTHER" id="PTHR36855">
    <property type="entry name" value="CHROMOSOME 10, WHOLE GENOME SHOTGUN SEQUENCE"/>
    <property type="match status" value="1"/>
</dbReference>
<evidence type="ECO:0000313" key="5">
    <source>
        <dbReference type="Proteomes" id="UP001149074"/>
    </source>
</evidence>
<feature type="region of interest" description="Disordered" evidence="1">
    <location>
        <begin position="85"/>
        <end position="115"/>
    </location>
</feature>
<reference evidence="4" key="1">
    <citation type="submission" date="2022-11" db="EMBL/GenBank/DDBJ databases">
        <authorList>
            <person name="Petersen C."/>
        </authorList>
    </citation>
    <scope>NUCLEOTIDE SEQUENCE</scope>
    <source>
        <strain evidence="4">IBT 30761</strain>
    </source>
</reference>
<dbReference type="EMBL" id="JAPQKI010000006">
    <property type="protein sequence ID" value="KAJ5095182.1"/>
    <property type="molecule type" value="Genomic_DNA"/>
</dbReference>
<gene>
    <name evidence="4" type="ORF">N7532_007473</name>
</gene>
<sequence length="181" mass="19670">MAQTTPGSSFERLQSYPFHEDAEFANGLAIILGHPETPASEAEMNREDDLVLQAKCFFFSRKENLTPPISFAAYKSWLASHTTSELERSTAPGLSQNSSEPSADANISIAESPKPSEPLYPSSFAHIVDLITTGQPIPGIQEIPDTVLEGHDLASEKPRRRKPWEKDDAVSSADEASAGTI</sequence>
<dbReference type="PANTHER" id="PTHR36855:SF1">
    <property type="entry name" value="PEROXISOME MEMBRANE ANCHOR PROTEIN PEX14P N-TERMINAL DOMAIN-CONTAINING PROTEIN"/>
    <property type="match status" value="1"/>
</dbReference>
<feature type="domain" description="Peroxisomal membrane protein PEX14-like KPWE" evidence="2">
    <location>
        <begin position="120"/>
        <end position="166"/>
    </location>
</feature>
<keyword evidence="5" id="KW-1185">Reference proteome</keyword>
<feature type="region of interest" description="Disordered" evidence="1">
    <location>
        <begin position="138"/>
        <end position="181"/>
    </location>
</feature>
<feature type="compositionally biased region" description="Low complexity" evidence="1">
    <location>
        <begin position="170"/>
        <end position="181"/>
    </location>
</feature>
<evidence type="ECO:0000256" key="1">
    <source>
        <dbReference type="SAM" id="MobiDB-lite"/>
    </source>
</evidence>
<accession>A0A9W9F808</accession>
<protein>
    <submittedName>
        <fullName evidence="4">Uncharacterized protein</fullName>
    </submittedName>
</protein>
<dbReference type="OrthoDB" id="9936937at2759"/>
<evidence type="ECO:0000259" key="2">
    <source>
        <dbReference type="Pfam" id="PF17733"/>
    </source>
</evidence>
<comment type="caution">
    <text evidence="4">The sequence shown here is derived from an EMBL/GenBank/DDBJ whole genome shotgun (WGS) entry which is preliminary data.</text>
</comment>
<feature type="compositionally biased region" description="Basic and acidic residues" evidence="1">
    <location>
        <begin position="148"/>
        <end position="157"/>
    </location>
</feature>
<proteinExistence type="predicted"/>
<feature type="compositionally biased region" description="Polar residues" evidence="1">
    <location>
        <begin position="92"/>
        <end position="101"/>
    </location>
</feature>
<dbReference type="Pfam" id="PF25871">
    <property type="entry name" value="HTH_76"/>
    <property type="match status" value="1"/>
</dbReference>
<evidence type="ECO:0000259" key="3">
    <source>
        <dbReference type="Pfam" id="PF25871"/>
    </source>
</evidence>
<dbReference type="Proteomes" id="UP001149074">
    <property type="component" value="Unassembled WGS sequence"/>
</dbReference>
<reference evidence="4" key="2">
    <citation type="journal article" date="2023" name="IMA Fungus">
        <title>Comparative genomic study of the Penicillium genus elucidates a diverse pangenome and 15 lateral gene transfer events.</title>
        <authorList>
            <person name="Petersen C."/>
            <person name="Sorensen T."/>
            <person name="Nielsen M.R."/>
            <person name="Sondergaard T.E."/>
            <person name="Sorensen J.L."/>
            <person name="Fitzpatrick D.A."/>
            <person name="Frisvad J.C."/>
            <person name="Nielsen K.L."/>
        </authorList>
    </citation>
    <scope>NUCLEOTIDE SEQUENCE</scope>
    <source>
        <strain evidence="4">IBT 30761</strain>
    </source>
</reference>
<feature type="domain" description="PEX14-like helix-turn-helix" evidence="3">
    <location>
        <begin position="9"/>
        <end position="81"/>
    </location>
</feature>
<dbReference type="InterPro" id="IPR058841">
    <property type="entry name" value="HTH_76"/>
</dbReference>
<name>A0A9W9F808_9EURO</name>
<dbReference type="InterPro" id="IPR040554">
    <property type="entry name" value="KPWE_PEX14_dom"/>
</dbReference>
<dbReference type="RefSeq" id="XP_056473332.1">
    <property type="nucleotide sequence ID" value="XM_056619966.1"/>
</dbReference>
<dbReference type="GeneID" id="81358945"/>
<dbReference type="Pfam" id="PF17733">
    <property type="entry name" value="KPWE_dom"/>
    <property type="match status" value="1"/>
</dbReference>
<dbReference type="AlphaFoldDB" id="A0A9W9F808"/>
<organism evidence="4 5">
    <name type="scientific">Penicillium argentinense</name>
    <dbReference type="NCBI Taxonomy" id="1131581"/>
    <lineage>
        <taxon>Eukaryota</taxon>
        <taxon>Fungi</taxon>
        <taxon>Dikarya</taxon>
        <taxon>Ascomycota</taxon>
        <taxon>Pezizomycotina</taxon>
        <taxon>Eurotiomycetes</taxon>
        <taxon>Eurotiomycetidae</taxon>
        <taxon>Eurotiales</taxon>
        <taxon>Aspergillaceae</taxon>
        <taxon>Penicillium</taxon>
    </lineage>
</organism>